<dbReference type="HOGENOM" id="CLU_010194_2_10_6"/>
<evidence type="ECO:0000313" key="5">
    <source>
        <dbReference type="Proteomes" id="UP000032266"/>
    </source>
</evidence>
<dbReference type="InterPro" id="IPR002347">
    <property type="entry name" value="SDR_fam"/>
</dbReference>
<dbReference type="NCBIfam" id="NF006509">
    <property type="entry name" value="PRK08945.1"/>
    <property type="match status" value="1"/>
</dbReference>
<dbReference type="Proteomes" id="UP000032266">
    <property type="component" value="Chromosome"/>
</dbReference>
<dbReference type="PRINTS" id="PR00081">
    <property type="entry name" value="GDHRDH"/>
</dbReference>
<name>A0A0C5VAT3_9GAMM</name>
<keyword evidence="5" id="KW-1185">Reference proteome</keyword>
<keyword evidence="3" id="KW-0175">Coiled coil</keyword>
<gene>
    <name evidence="4" type="ORF">YC6258_04423</name>
</gene>
<organism evidence="4 5">
    <name type="scientific">Gynuella sunshinyii YC6258</name>
    <dbReference type="NCBI Taxonomy" id="1445510"/>
    <lineage>
        <taxon>Bacteria</taxon>
        <taxon>Pseudomonadati</taxon>
        <taxon>Pseudomonadota</taxon>
        <taxon>Gammaproteobacteria</taxon>
        <taxon>Oceanospirillales</taxon>
        <taxon>Saccharospirillaceae</taxon>
        <taxon>Gynuella</taxon>
    </lineage>
</organism>
<keyword evidence="2" id="KW-0560">Oxidoreductase</keyword>
<dbReference type="PANTHER" id="PTHR42901">
    <property type="entry name" value="ALCOHOL DEHYDROGENASE"/>
    <property type="match status" value="1"/>
</dbReference>
<dbReference type="PATRIC" id="fig|1445510.3.peg.4387"/>
<evidence type="ECO:0000313" key="4">
    <source>
        <dbReference type="EMBL" id="AJQ96455.1"/>
    </source>
</evidence>
<feature type="coiled-coil region" evidence="3">
    <location>
        <begin position="80"/>
        <end position="107"/>
    </location>
</feature>
<accession>A0A0C5VAT3</accession>
<dbReference type="InterPro" id="IPR036291">
    <property type="entry name" value="NAD(P)-bd_dom_sf"/>
</dbReference>
<dbReference type="Pfam" id="PF00106">
    <property type="entry name" value="adh_short"/>
    <property type="match status" value="1"/>
</dbReference>
<evidence type="ECO:0000256" key="1">
    <source>
        <dbReference type="ARBA" id="ARBA00006484"/>
    </source>
</evidence>
<dbReference type="AlphaFoldDB" id="A0A0C5VAT3"/>
<dbReference type="OrthoDB" id="9790785at2"/>
<dbReference type="PROSITE" id="PS00061">
    <property type="entry name" value="ADH_SHORT"/>
    <property type="match status" value="1"/>
</dbReference>
<dbReference type="InterPro" id="IPR020904">
    <property type="entry name" value="Sc_DH/Rdtase_CS"/>
</dbReference>
<evidence type="ECO:0000256" key="3">
    <source>
        <dbReference type="SAM" id="Coils"/>
    </source>
</evidence>
<evidence type="ECO:0000256" key="2">
    <source>
        <dbReference type="ARBA" id="ARBA00023002"/>
    </source>
</evidence>
<dbReference type="SUPFAM" id="SSF51735">
    <property type="entry name" value="NAD(P)-binding Rossmann-fold domains"/>
    <property type="match status" value="1"/>
</dbReference>
<proteinExistence type="inferred from homology"/>
<sequence length="255" mass="28350">MESKIITNVVPADWQPDALELQGKNILITGASSGIGRCVAIECAKHGATVILLGRNEEKLAQVYDEIVQQGYPEPMMYILDLATATIDDYQTLARAVEEELEQLDVLLLNAAILGQRSPISSFKPEIWQQTMKTNVDSCFYLCRYLLPSIQKSESGRVLFTSSSVGRTGRAYWGAYAVSKFAVEGLMQTLADELENISTIRVNSINPKGTQSAMRAQAYPAENPQTIKSPEQLTPLYLYLMSKHSQHIHGQMIDY</sequence>
<dbReference type="Gene3D" id="3.40.50.720">
    <property type="entry name" value="NAD(P)-binding Rossmann-like Domain"/>
    <property type="match status" value="1"/>
</dbReference>
<dbReference type="STRING" id="1445510.YC6258_04423"/>
<protein>
    <submittedName>
        <fullName evidence="4">Dehydrogenases with different specificities (Related to short-chain alcohol dehydrogenase)</fullName>
    </submittedName>
</protein>
<dbReference type="PANTHER" id="PTHR42901:SF1">
    <property type="entry name" value="ALCOHOL DEHYDROGENASE"/>
    <property type="match status" value="1"/>
</dbReference>
<reference evidence="4 5" key="1">
    <citation type="submission" date="2014-01" db="EMBL/GenBank/DDBJ databases">
        <title>Full genme sequencing of cellulolytic bacterium Gynuella sunshinyii YC6258T gen. nov., sp. nov.</title>
        <authorList>
            <person name="Khan H."/>
            <person name="Chung E.J."/>
            <person name="Chung Y.R."/>
        </authorList>
    </citation>
    <scope>NUCLEOTIDE SEQUENCE [LARGE SCALE GENOMIC DNA]</scope>
    <source>
        <strain evidence="4 5">YC6258</strain>
    </source>
</reference>
<comment type="similarity">
    <text evidence="1">Belongs to the short-chain dehydrogenases/reductases (SDR) family.</text>
</comment>
<dbReference type="GO" id="GO:0016491">
    <property type="term" value="F:oxidoreductase activity"/>
    <property type="evidence" value="ECO:0007669"/>
    <property type="project" value="UniProtKB-KW"/>
</dbReference>
<dbReference type="EMBL" id="CP007142">
    <property type="protein sequence ID" value="AJQ96455.1"/>
    <property type="molecule type" value="Genomic_DNA"/>
</dbReference>
<dbReference type="KEGG" id="gsn:YC6258_04423"/>
<dbReference type="RefSeq" id="WP_044618459.1">
    <property type="nucleotide sequence ID" value="NZ_CP007142.1"/>
</dbReference>